<dbReference type="PROSITE" id="PS51257">
    <property type="entry name" value="PROKAR_LIPOPROTEIN"/>
    <property type="match status" value="1"/>
</dbReference>
<dbReference type="Proteomes" id="UP000050280">
    <property type="component" value="Unassembled WGS sequence"/>
</dbReference>
<dbReference type="RefSeq" id="WP_054557902.1">
    <property type="nucleotide sequence ID" value="NZ_LDJX01000001.1"/>
</dbReference>
<dbReference type="AlphaFoldDB" id="A0A0P7AJG9"/>
<organism evidence="1 2">
    <name type="scientific">Croceitalea dokdonensis DOKDO 023</name>
    <dbReference type="NCBI Taxonomy" id="1300341"/>
    <lineage>
        <taxon>Bacteria</taxon>
        <taxon>Pseudomonadati</taxon>
        <taxon>Bacteroidota</taxon>
        <taxon>Flavobacteriia</taxon>
        <taxon>Flavobacteriales</taxon>
        <taxon>Flavobacteriaceae</taxon>
        <taxon>Croceitalea</taxon>
    </lineage>
</organism>
<dbReference type="EMBL" id="LDJX01000001">
    <property type="protein sequence ID" value="KPM33769.1"/>
    <property type="molecule type" value="Genomic_DNA"/>
</dbReference>
<evidence type="ECO:0000313" key="2">
    <source>
        <dbReference type="Proteomes" id="UP000050280"/>
    </source>
</evidence>
<name>A0A0P7AJG9_9FLAO</name>
<keyword evidence="2" id="KW-1185">Reference proteome</keyword>
<accession>A0A0P7AJG9</accession>
<comment type="caution">
    <text evidence="1">The sequence shown here is derived from an EMBL/GenBank/DDBJ whole genome shotgun (WGS) entry which is preliminary data.</text>
</comment>
<evidence type="ECO:0008006" key="3">
    <source>
        <dbReference type="Google" id="ProtNLM"/>
    </source>
</evidence>
<protein>
    <recommendedName>
        <fullName evidence="3">Lipoprotein</fullName>
    </recommendedName>
</protein>
<sequence length="156" mass="17559">MVRCCLVIMVILLGACETVSKKPKTKPAVKNLTSFDKVDVIPKPAILNDSLSASFVKLINRHQDQFVVSKVVITSPDWSNSFNEHGHVESRYRTVSAFSTSANNQCLLKELVLQEEYQQGAFKAPKVIEEKPWKLFDCRLRQKRNPGTVAGVNLKE</sequence>
<gene>
    <name evidence="1" type="ORF">I595_675</name>
</gene>
<reference evidence="1 2" key="1">
    <citation type="submission" date="2015-09" db="EMBL/GenBank/DDBJ databases">
        <title>Genome sequence of the marine flavobacterium Croceitalea dokdonensis DOKDO 023 that contains proton- and sodium-pumping rhodopsins.</title>
        <authorList>
            <person name="Kwon S.-K."/>
            <person name="Lee H.K."/>
            <person name="Kwak M.-J."/>
            <person name="Kim J.F."/>
        </authorList>
    </citation>
    <scope>NUCLEOTIDE SEQUENCE [LARGE SCALE GENOMIC DNA]</scope>
    <source>
        <strain evidence="1 2">DOKDO 023</strain>
    </source>
</reference>
<proteinExistence type="predicted"/>
<evidence type="ECO:0000313" key="1">
    <source>
        <dbReference type="EMBL" id="KPM33769.1"/>
    </source>
</evidence>